<comment type="caution">
    <text evidence="1">The sequence shown here is derived from an EMBL/GenBank/DDBJ whole genome shotgun (WGS) entry which is preliminary data.</text>
</comment>
<gene>
    <name evidence="1" type="ORF">AV530_006365</name>
</gene>
<evidence type="ECO:0000313" key="2">
    <source>
        <dbReference type="Proteomes" id="UP000190648"/>
    </source>
</evidence>
<accession>A0A1V4KG78</accession>
<dbReference type="EMBL" id="LSYS01003169">
    <property type="protein sequence ID" value="OPJ83480.1"/>
    <property type="molecule type" value="Genomic_DNA"/>
</dbReference>
<sequence length="69" mass="7962">MIDLLPYLEQLESLSEARRCGFIFTSGWLSCDPWAARDVMQPQCLHGEGKVMREEEPMSCCSCREYTLN</sequence>
<reference evidence="1 2" key="1">
    <citation type="submission" date="2016-02" db="EMBL/GenBank/DDBJ databases">
        <title>Band-tailed pigeon sequencing and assembly.</title>
        <authorList>
            <person name="Soares A.E."/>
            <person name="Novak B.J."/>
            <person name="Rice E.S."/>
            <person name="O'Connell B."/>
            <person name="Chang D."/>
            <person name="Weber S."/>
            <person name="Shapiro B."/>
        </authorList>
    </citation>
    <scope>NUCLEOTIDE SEQUENCE [LARGE SCALE GENOMIC DNA]</scope>
    <source>
        <strain evidence="1">BTP2013</strain>
        <tissue evidence="1">Blood</tissue>
    </source>
</reference>
<keyword evidence="2" id="KW-1185">Reference proteome</keyword>
<organism evidence="1 2">
    <name type="scientific">Patagioenas fasciata monilis</name>
    <dbReference type="NCBI Taxonomy" id="372326"/>
    <lineage>
        <taxon>Eukaryota</taxon>
        <taxon>Metazoa</taxon>
        <taxon>Chordata</taxon>
        <taxon>Craniata</taxon>
        <taxon>Vertebrata</taxon>
        <taxon>Euteleostomi</taxon>
        <taxon>Archelosauria</taxon>
        <taxon>Archosauria</taxon>
        <taxon>Dinosauria</taxon>
        <taxon>Saurischia</taxon>
        <taxon>Theropoda</taxon>
        <taxon>Coelurosauria</taxon>
        <taxon>Aves</taxon>
        <taxon>Neognathae</taxon>
        <taxon>Neoaves</taxon>
        <taxon>Columbimorphae</taxon>
        <taxon>Columbiformes</taxon>
        <taxon>Columbidae</taxon>
        <taxon>Patagioenas</taxon>
    </lineage>
</organism>
<dbReference type="Proteomes" id="UP000190648">
    <property type="component" value="Unassembled WGS sequence"/>
</dbReference>
<proteinExistence type="predicted"/>
<dbReference type="AlphaFoldDB" id="A0A1V4KG78"/>
<name>A0A1V4KG78_PATFA</name>
<evidence type="ECO:0000313" key="1">
    <source>
        <dbReference type="EMBL" id="OPJ83480.1"/>
    </source>
</evidence>
<protein>
    <submittedName>
        <fullName evidence="1">Uncharacterized protein</fullName>
    </submittedName>
</protein>